<protein>
    <recommendedName>
        <fullName evidence="14">DNA ligase</fullName>
        <ecNumber evidence="14">6.5.1.1</ecNumber>
    </recommendedName>
</protein>
<feature type="domain" description="ATP-dependent DNA ligase family profile" evidence="17">
    <location>
        <begin position="483"/>
        <end position="619"/>
    </location>
</feature>
<dbReference type="SUPFAM" id="SSF50249">
    <property type="entry name" value="Nucleic acid-binding proteins"/>
    <property type="match status" value="1"/>
</dbReference>
<dbReference type="Gene3D" id="3.30.1490.70">
    <property type="match status" value="1"/>
</dbReference>
<evidence type="ECO:0000256" key="5">
    <source>
        <dbReference type="ARBA" id="ARBA00022705"/>
    </source>
</evidence>
<evidence type="ECO:0000313" key="19">
    <source>
        <dbReference type="Proteomes" id="UP000281549"/>
    </source>
</evidence>
<evidence type="ECO:0000259" key="17">
    <source>
        <dbReference type="PROSITE" id="PS50160"/>
    </source>
</evidence>
<evidence type="ECO:0000256" key="7">
    <source>
        <dbReference type="ARBA" id="ARBA00022763"/>
    </source>
</evidence>
<dbReference type="GO" id="GO:0005739">
    <property type="term" value="C:mitochondrion"/>
    <property type="evidence" value="ECO:0007669"/>
    <property type="project" value="TreeGrafter"/>
</dbReference>
<dbReference type="PROSITE" id="PS50160">
    <property type="entry name" value="DNA_LIGASE_A3"/>
    <property type="match status" value="1"/>
</dbReference>
<dbReference type="PANTHER" id="PTHR45674:SF4">
    <property type="entry name" value="DNA LIGASE 1"/>
    <property type="match status" value="1"/>
</dbReference>
<evidence type="ECO:0000256" key="6">
    <source>
        <dbReference type="ARBA" id="ARBA00022741"/>
    </source>
</evidence>
<evidence type="ECO:0000256" key="8">
    <source>
        <dbReference type="ARBA" id="ARBA00022840"/>
    </source>
</evidence>
<keyword evidence="6 14" id="KW-0547">Nucleotide-binding</keyword>
<dbReference type="InterPro" id="IPR000977">
    <property type="entry name" value="DNA_ligase_ATP-dep"/>
</dbReference>
<dbReference type="PANTHER" id="PTHR45674">
    <property type="entry name" value="DNA LIGASE 1/3 FAMILY MEMBER"/>
    <property type="match status" value="1"/>
</dbReference>
<dbReference type="PROSITE" id="PS00333">
    <property type="entry name" value="DNA_LIGASE_A2"/>
    <property type="match status" value="1"/>
</dbReference>
<dbReference type="GO" id="GO:0005524">
    <property type="term" value="F:ATP binding"/>
    <property type="evidence" value="ECO:0007669"/>
    <property type="project" value="UniProtKB-KW"/>
</dbReference>
<reference evidence="19" key="1">
    <citation type="journal article" date="2018" name="Nat. Microbiol.">
        <title>Leveraging single-cell genomics to expand the fungal tree of life.</title>
        <authorList>
            <person name="Ahrendt S.R."/>
            <person name="Quandt C.A."/>
            <person name="Ciobanu D."/>
            <person name="Clum A."/>
            <person name="Salamov A."/>
            <person name="Andreopoulos B."/>
            <person name="Cheng J.F."/>
            <person name="Woyke T."/>
            <person name="Pelin A."/>
            <person name="Henrissat B."/>
            <person name="Reynolds N.K."/>
            <person name="Benny G.L."/>
            <person name="Smith M.E."/>
            <person name="James T.Y."/>
            <person name="Grigoriev I.V."/>
        </authorList>
    </citation>
    <scope>NUCLEOTIDE SEQUENCE [LARGE SCALE GENOMIC DNA]</scope>
    <source>
        <strain evidence="19">CSF55</strain>
    </source>
</reference>
<evidence type="ECO:0000256" key="12">
    <source>
        <dbReference type="ARBA" id="ARBA00023306"/>
    </source>
</evidence>
<keyword evidence="12" id="KW-0131">Cell cycle</keyword>
<keyword evidence="5" id="KW-0235">DNA replication</keyword>
<keyword evidence="11" id="KW-0539">Nucleus</keyword>
<dbReference type="GO" id="GO:0051301">
    <property type="term" value="P:cell division"/>
    <property type="evidence" value="ECO:0007669"/>
    <property type="project" value="UniProtKB-KW"/>
</dbReference>
<evidence type="ECO:0000256" key="3">
    <source>
        <dbReference type="ARBA" id="ARBA00022598"/>
    </source>
</evidence>
<dbReference type="AlphaFoldDB" id="A0A4P9YI00"/>
<keyword evidence="3 14" id="KW-0436">Ligase</keyword>
<dbReference type="InterPro" id="IPR012308">
    <property type="entry name" value="DNA_ligase_ATP-dep_N"/>
</dbReference>
<accession>A0A4P9YI00</accession>
<comment type="subcellular location">
    <subcellularLocation>
        <location evidence="1">Nucleus</location>
    </subcellularLocation>
</comment>
<evidence type="ECO:0000313" key="18">
    <source>
        <dbReference type="EMBL" id="RKP19193.1"/>
    </source>
</evidence>
<keyword evidence="16" id="KW-1133">Transmembrane helix</keyword>
<dbReference type="InterPro" id="IPR012309">
    <property type="entry name" value="DNA_ligase_ATP-dep_C"/>
</dbReference>
<evidence type="ECO:0000256" key="2">
    <source>
        <dbReference type="ARBA" id="ARBA00007572"/>
    </source>
</evidence>
<evidence type="ECO:0000256" key="1">
    <source>
        <dbReference type="ARBA" id="ARBA00004123"/>
    </source>
</evidence>
<dbReference type="Gene3D" id="1.10.3260.10">
    <property type="entry name" value="DNA ligase, ATP-dependent, N-terminal domain"/>
    <property type="match status" value="1"/>
</dbReference>
<dbReference type="PROSITE" id="PS00697">
    <property type="entry name" value="DNA_LIGASE_A1"/>
    <property type="match status" value="1"/>
</dbReference>
<dbReference type="Pfam" id="PF01068">
    <property type="entry name" value="DNA_ligase_A_M"/>
    <property type="match status" value="1"/>
</dbReference>
<organism evidence="18 19">
    <name type="scientific">Rozella allomycis (strain CSF55)</name>
    <dbReference type="NCBI Taxonomy" id="988480"/>
    <lineage>
        <taxon>Eukaryota</taxon>
        <taxon>Fungi</taxon>
        <taxon>Fungi incertae sedis</taxon>
        <taxon>Cryptomycota</taxon>
        <taxon>Cryptomycota incertae sedis</taxon>
        <taxon>Rozella</taxon>
    </lineage>
</organism>
<evidence type="ECO:0000256" key="14">
    <source>
        <dbReference type="RuleBase" id="RU000617"/>
    </source>
</evidence>
<dbReference type="EC" id="6.5.1.1" evidence="14"/>
<keyword evidence="10 14" id="KW-0234">DNA repair</keyword>
<dbReference type="GO" id="GO:0071897">
    <property type="term" value="P:DNA biosynthetic process"/>
    <property type="evidence" value="ECO:0007669"/>
    <property type="project" value="InterPro"/>
</dbReference>
<keyword evidence="9 14" id="KW-0233">DNA recombination</keyword>
<dbReference type="Gene3D" id="2.40.50.140">
    <property type="entry name" value="Nucleic acid-binding proteins"/>
    <property type="match status" value="1"/>
</dbReference>
<evidence type="ECO:0000256" key="16">
    <source>
        <dbReference type="SAM" id="Phobius"/>
    </source>
</evidence>
<gene>
    <name evidence="18" type="ORF">ROZALSC1DRAFT_29187</name>
</gene>
<dbReference type="GO" id="GO:0003910">
    <property type="term" value="F:DNA ligase (ATP) activity"/>
    <property type="evidence" value="ECO:0007669"/>
    <property type="project" value="UniProtKB-EC"/>
</dbReference>
<dbReference type="GO" id="GO:0006310">
    <property type="term" value="P:DNA recombination"/>
    <property type="evidence" value="ECO:0007669"/>
    <property type="project" value="UniProtKB-KW"/>
</dbReference>
<evidence type="ECO:0000256" key="11">
    <source>
        <dbReference type="ARBA" id="ARBA00023242"/>
    </source>
</evidence>
<dbReference type="SUPFAM" id="SSF56091">
    <property type="entry name" value="DNA ligase/mRNA capping enzyme, catalytic domain"/>
    <property type="match status" value="1"/>
</dbReference>
<dbReference type="InterPro" id="IPR012310">
    <property type="entry name" value="DNA_ligase_ATP-dep_cent"/>
</dbReference>
<evidence type="ECO:0000256" key="10">
    <source>
        <dbReference type="ARBA" id="ARBA00023204"/>
    </source>
</evidence>
<evidence type="ECO:0000256" key="13">
    <source>
        <dbReference type="ARBA" id="ARBA00034003"/>
    </source>
</evidence>
<dbReference type="FunFam" id="3.30.470.30:FF:000016">
    <property type="entry name" value="DNA ligase"/>
    <property type="match status" value="1"/>
</dbReference>
<dbReference type="GO" id="GO:0005634">
    <property type="term" value="C:nucleus"/>
    <property type="evidence" value="ECO:0007669"/>
    <property type="project" value="UniProtKB-SubCell"/>
</dbReference>
<dbReference type="Pfam" id="PF04679">
    <property type="entry name" value="DNA_ligase_A_C"/>
    <property type="match status" value="1"/>
</dbReference>
<dbReference type="InterPro" id="IPR012340">
    <property type="entry name" value="NA-bd_OB-fold"/>
</dbReference>
<dbReference type="SUPFAM" id="SSF117018">
    <property type="entry name" value="ATP-dependent DNA ligase DNA-binding domain"/>
    <property type="match status" value="1"/>
</dbReference>
<dbReference type="Proteomes" id="UP000281549">
    <property type="component" value="Unassembled WGS sequence"/>
</dbReference>
<name>A0A4P9YI00_ROZAC</name>
<dbReference type="FunFam" id="1.10.3260.10:FF:000001">
    <property type="entry name" value="DNA ligase"/>
    <property type="match status" value="1"/>
</dbReference>
<dbReference type="CDD" id="cd07969">
    <property type="entry name" value="OBF_DNA_ligase_I"/>
    <property type="match status" value="1"/>
</dbReference>
<dbReference type="Pfam" id="PF04675">
    <property type="entry name" value="DNA_ligase_A_N"/>
    <property type="match status" value="1"/>
</dbReference>
<keyword evidence="16" id="KW-0812">Transmembrane</keyword>
<dbReference type="GO" id="GO:0006281">
    <property type="term" value="P:DNA repair"/>
    <property type="evidence" value="ECO:0007669"/>
    <property type="project" value="UniProtKB-KW"/>
</dbReference>
<dbReference type="Gene3D" id="3.30.470.30">
    <property type="entry name" value="DNA ligase/mRNA capping enzyme"/>
    <property type="match status" value="1"/>
</dbReference>
<evidence type="ECO:0000256" key="9">
    <source>
        <dbReference type="ARBA" id="ARBA00023172"/>
    </source>
</evidence>
<keyword evidence="16" id="KW-0472">Membrane</keyword>
<dbReference type="FunFam" id="2.40.50.140:FF:000062">
    <property type="entry name" value="DNA ligase"/>
    <property type="match status" value="1"/>
</dbReference>
<dbReference type="InterPro" id="IPR036599">
    <property type="entry name" value="DNA_ligase_N_sf"/>
</dbReference>
<dbReference type="CDD" id="cd07900">
    <property type="entry name" value="Adenylation_DNA_ligase_I_Euk"/>
    <property type="match status" value="1"/>
</dbReference>
<keyword evidence="7 14" id="KW-0227">DNA damage</keyword>
<dbReference type="NCBIfam" id="TIGR00574">
    <property type="entry name" value="dnl1"/>
    <property type="match status" value="1"/>
</dbReference>
<dbReference type="InterPro" id="IPR016059">
    <property type="entry name" value="DNA_ligase_ATP-dep_CS"/>
</dbReference>
<proteinExistence type="inferred from homology"/>
<dbReference type="InterPro" id="IPR050191">
    <property type="entry name" value="ATP-dep_DNA_ligase"/>
</dbReference>
<keyword evidence="4" id="KW-0132">Cell division</keyword>
<sequence>MNIIEINKTPPTLDNEMISGRLSLTLKDLSVAVADVDGVVVEDDVDVVAVELADCVVVDVAVVAVEDAGTVVALVGAVVVVLVAVVVVGTTVVEENNKPEDIKRLNDNNDLKAEKKIKIDEDSAPAAKMSFSVSSDSMQFMTLCETLEAIENTTKRLVINDILTNFFIKLINESQKDLLPSVYLSLNQIAPTFEGIELGIGETVLVKAVSAVTGRSISAIRNDVKELGDLGKVAQSSKSSQKMMYTPKSLSIHTVFKTFRDIALITGKDSVTKKVDKIRSLLVACQGCEVKYLIRILEGKLRIGLAERSILTSLGTAFIKAKNPKASPEEIDEGVETLKSVFNEIPSYDQIIPALFDYGVNKLSEHCHMTPGIPLKPMLAHPTKSLTEVLDRFEGKPFTCEYKYDGERAQVHRLADGSIKIFSRNSEDMTDKYPDIMEHIPEIITDGAQSFVIDAEVVAFDRLKNSILPFQVLSTRKRKDVNTANIQVQVSLYAFDLLFLNGKSLLTTTFRERRDLLHQNFRVVEGKFAFAKYMDAQTTEDIQYFLDDSVKENCEGLMVKTLVEESSYEPSKRSRNWLKVKKDYVSGIGDSVDLVVIGAYHGKGKRVGNYGGFLLACYDDQNEEYQTICKIGTGFSDSDLGEHTTFLNNHIIPGPKSYYSYADNAKPDVWFDAVQVWEIKAADLSISPVYRAGVGLVDSSKGISLRFPRFIRIRNDKSPENATTSSQIANLYQMQAVINNNSKNDDDLE</sequence>
<keyword evidence="8 14" id="KW-0067">ATP-binding</keyword>
<evidence type="ECO:0000256" key="15">
    <source>
        <dbReference type="RuleBase" id="RU004196"/>
    </source>
</evidence>
<dbReference type="EMBL" id="ML005273">
    <property type="protein sequence ID" value="RKP19193.1"/>
    <property type="molecule type" value="Genomic_DNA"/>
</dbReference>
<dbReference type="GO" id="GO:0003677">
    <property type="term" value="F:DNA binding"/>
    <property type="evidence" value="ECO:0007669"/>
    <property type="project" value="InterPro"/>
</dbReference>
<comment type="catalytic activity">
    <reaction evidence="13 14">
        <text>ATP + (deoxyribonucleotide)n-3'-hydroxyl + 5'-phospho-(deoxyribonucleotide)m = (deoxyribonucleotide)n+m + AMP + diphosphate.</text>
        <dbReference type="EC" id="6.5.1.1"/>
    </reaction>
</comment>
<dbReference type="GO" id="GO:1903461">
    <property type="term" value="P:Okazaki fragment processing involved in mitotic DNA replication"/>
    <property type="evidence" value="ECO:0007669"/>
    <property type="project" value="TreeGrafter"/>
</dbReference>
<evidence type="ECO:0000256" key="4">
    <source>
        <dbReference type="ARBA" id="ARBA00022618"/>
    </source>
</evidence>
<feature type="transmembrane region" description="Helical" evidence="16">
    <location>
        <begin position="71"/>
        <end position="93"/>
    </location>
</feature>
<comment type="similarity">
    <text evidence="2 15">Belongs to the ATP-dependent DNA ligase family.</text>
</comment>